<evidence type="ECO:0000256" key="1">
    <source>
        <dbReference type="ARBA" id="ARBA00009995"/>
    </source>
</evidence>
<protein>
    <recommendedName>
        <fullName evidence="4">Glycosyltransferase</fullName>
        <ecNumber evidence="4">2.4.1.-</ecNumber>
    </recommendedName>
</protein>
<evidence type="ECO:0000256" key="4">
    <source>
        <dbReference type="RuleBase" id="RU362057"/>
    </source>
</evidence>
<evidence type="ECO:0000256" key="2">
    <source>
        <dbReference type="ARBA" id="ARBA00022679"/>
    </source>
</evidence>
<evidence type="ECO:0000313" key="5">
    <source>
        <dbReference type="EMBL" id="BAK55739.1"/>
    </source>
</evidence>
<dbReference type="Pfam" id="PF00201">
    <property type="entry name" value="UDPGT"/>
    <property type="match status" value="1"/>
</dbReference>
<dbReference type="PANTHER" id="PTHR48047">
    <property type="entry name" value="GLYCOSYLTRANSFERASE"/>
    <property type="match status" value="1"/>
</dbReference>
<dbReference type="Gene3D" id="3.40.50.2000">
    <property type="entry name" value="Glycogen Phosphorylase B"/>
    <property type="match status" value="2"/>
</dbReference>
<dbReference type="InterPro" id="IPR002213">
    <property type="entry name" value="UDP_glucos_trans"/>
</dbReference>
<sequence>MELVENANLHVLFLPHLGPSHTISLVNAARLFAAQGVKVTILSTKYNSILFQPSIDRAIELGHDITVHNLKFPSAEVGLPEGIEHFAAATTKEMLPKVHMAVLLLQKPMEELVQHLSPHCIISDKQLFWTCDLAEKLKIPRIMFYPESFISHCLRHNLRQYEPHMSVNSDSESFWIPGLPDKIEMKKSHLEDHMTKKSRYYEMIVKPMKESELRSFGLVFDTFYELESQYADYYEKARGVKCWTIGPLFYFSTRERTDTTADGKDSCLDWLDTQGANQVLYVSFGGGVRFSTAQLKEIALALEASNKPFIWVVKKRENDQDNQQESWLPDGFEERITEGKKGLIMRRWAPQLKILNHPTIGGFMTHCGWNSTMEAMTAGVPLITWPVFSEQFYNEKLAQVLKVGVSVGADHWNLSPINEGPLVESRLMKEAICLLMGNSEKSQEIRKRAKEIAAMAERAVEEGGLSCQNLLGLIEALKLRAFGMSSH</sequence>
<dbReference type="AlphaFoldDB" id="F8WKW3"/>
<evidence type="ECO:0000256" key="3">
    <source>
        <dbReference type="RuleBase" id="RU003718"/>
    </source>
</evidence>
<reference evidence="5" key="2">
    <citation type="journal article" date="2012" name="FEBS Lett.">
        <title>UGT75L6 and UGT94E5 mediate sequential glucosylation of crocetin to crocin in Gardenia jasminoides.</title>
        <authorList>
            <person name="Nagatoshi M."/>
            <person name="Terasaka K."/>
            <person name="Owaki M."/>
            <person name="Sota M."/>
            <person name="Inukai T."/>
            <person name="Nagatsu A."/>
            <person name="Mizukami H."/>
        </authorList>
    </citation>
    <scope>NUCLEOTIDE SEQUENCE</scope>
</reference>
<name>F8WKW3_GARJA</name>
<comment type="similarity">
    <text evidence="1 3">Belongs to the UDP-glycosyltransferase family.</text>
</comment>
<organism evidence="5">
    <name type="scientific">Gardenia jasminoides</name>
    <name type="common">Cape jasmine</name>
    <name type="synonym">Gardenia augusta</name>
    <dbReference type="NCBI Taxonomy" id="114476"/>
    <lineage>
        <taxon>Eukaryota</taxon>
        <taxon>Viridiplantae</taxon>
        <taxon>Streptophyta</taxon>
        <taxon>Embryophyta</taxon>
        <taxon>Tracheophyta</taxon>
        <taxon>Spermatophyta</taxon>
        <taxon>Magnoliopsida</taxon>
        <taxon>eudicotyledons</taxon>
        <taxon>Gunneridae</taxon>
        <taxon>Pentapetalae</taxon>
        <taxon>asterids</taxon>
        <taxon>lamiids</taxon>
        <taxon>Gentianales</taxon>
        <taxon>Rubiaceae</taxon>
        <taxon>Ixoroideae</taxon>
        <taxon>Gardenieae complex</taxon>
        <taxon>Gardenieae - Pavetteae clade</taxon>
        <taxon>Gardenieae</taxon>
        <taxon>Gardenia</taxon>
    </lineage>
</organism>
<keyword evidence="2 3" id="KW-0808">Transferase</keyword>
<dbReference type="InterPro" id="IPR035595">
    <property type="entry name" value="UDP_glycos_trans_CS"/>
</dbReference>
<dbReference type="SUPFAM" id="SSF53756">
    <property type="entry name" value="UDP-Glycosyltransferase/glycogen phosphorylase"/>
    <property type="match status" value="1"/>
</dbReference>
<dbReference type="FunFam" id="3.40.50.2000:FF:000047">
    <property type="entry name" value="Glycosyltransferase"/>
    <property type="match status" value="1"/>
</dbReference>
<dbReference type="EC" id="2.4.1.-" evidence="4"/>
<proteinExistence type="evidence at transcript level"/>
<dbReference type="GO" id="GO:0035251">
    <property type="term" value="F:UDP-glucosyltransferase activity"/>
    <property type="evidence" value="ECO:0007669"/>
    <property type="project" value="TreeGrafter"/>
</dbReference>
<gene>
    <name evidence="5" type="primary">GjUGT4</name>
</gene>
<dbReference type="PANTHER" id="PTHR48047:SF150">
    <property type="entry name" value="SOLANIDINE UDP-GLUCOSE GLUCOSYLTRANSFERASE 1"/>
    <property type="match status" value="1"/>
</dbReference>
<dbReference type="CDD" id="cd03784">
    <property type="entry name" value="GT1_Gtf-like"/>
    <property type="match status" value="1"/>
</dbReference>
<dbReference type="PROSITE" id="PS00375">
    <property type="entry name" value="UDPGT"/>
    <property type="match status" value="1"/>
</dbReference>
<dbReference type="EMBL" id="AB555734">
    <property type="protein sequence ID" value="BAK55739.1"/>
    <property type="molecule type" value="mRNA"/>
</dbReference>
<reference evidence="5" key="1">
    <citation type="journal article" date="2011" name="J. Biol. Chem.">
        <title>Iridoid-specific Glucosyltransferase from Gardenia jasminoides.</title>
        <authorList>
            <person name="Nagatoshi M."/>
            <person name="Terasaka K."/>
            <person name="Nagatsu A."/>
            <person name="Mizukami H."/>
        </authorList>
    </citation>
    <scope>NUCLEOTIDE SEQUENCE</scope>
</reference>
<keyword evidence="3" id="KW-0328">Glycosyltransferase</keyword>
<accession>F8WKW3</accession>